<protein>
    <submittedName>
        <fullName evidence="2">Uncharacterized protein</fullName>
    </submittedName>
</protein>
<reference evidence="2 3" key="1">
    <citation type="journal article" date="2021" name="Elife">
        <title>Chloroplast acquisition without the gene transfer in kleptoplastic sea slugs, Plakobranchus ocellatus.</title>
        <authorList>
            <person name="Maeda T."/>
            <person name="Takahashi S."/>
            <person name="Yoshida T."/>
            <person name="Shimamura S."/>
            <person name="Takaki Y."/>
            <person name="Nagai Y."/>
            <person name="Toyoda A."/>
            <person name="Suzuki Y."/>
            <person name="Arimoto A."/>
            <person name="Ishii H."/>
            <person name="Satoh N."/>
            <person name="Nishiyama T."/>
            <person name="Hasebe M."/>
            <person name="Maruyama T."/>
            <person name="Minagawa J."/>
            <person name="Obokata J."/>
            <person name="Shigenobu S."/>
        </authorList>
    </citation>
    <scope>NUCLEOTIDE SEQUENCE [LARGE SCALE GENOMIC DNA]</scope>
</reference>
<comment type="caution">
    <text evidence="2">The sequence shown here is derived from an EMBL/GenBank/DDBJ whole genome shotgun (WGS) entry which is preliminary data.</text>
</comment>
<dbReference type="Proteomes" id="UP000735302">
    <property type="component" value="Unassembled WGS sequence"/>
</dbReference>
<evidence type="ECO:0000313" key="2">
    <source>
        <dbReference type="EMBL" id="GFO47279.1"/>
    </source>
</evidence>
<feature type="compositionally biased region" description="Polar residues" evidence="1">
    <location>
        <begin position="8"/>
        <end position="20"/>
    </location>
</feature>
<feature type="region of interest" description="Disordered" evidence="1">
    <location>
        <begin position="1"/>
        <end position="23"/>
    </location>
</feature>
<name>A0AAV4DTF6_9GAST</name>
<proteinExistence type="predicted"/>
<gene>
    <name evidence="2" type="ORF">PoB_007378400</name>
</gene>
<sequence>MKADTLAKQGSSMQQNTTETTLEEAKTNIKAEVRTKWIKQHPSFSIHDQYLSLNREEQTIIFQFIARHNRLRKHMYTKLKIGKASICPCGQGPQSAEDILQTSPNVATLRHSFRPEPTTFTEKIHGKVLRKA</sequence>
<dbReference type="EMBL" id="BLXT01008287">
    <property type="protein sequence ID" value="GFO47279.1"/>
    <property type="molecule type" value="Genomic_DNA"/>
</dbReference>
<organism evidence="2 3">
    <name type="scientific">Plakobranchus ocellatus</name>
    <dbReference type="NCBI Taxonomy" id="259542"/>
    <lineage>
        <taxon>Eukaryota</taxon>
        <taxon>Metazoa</taxon>
        <taxon>Spiralia</taxon>
        <taxon>Lophotrochozoa</taxon>
        <taxon>Mollusca</taxon>
        <taxon>Gastropoda</taxon>
        <taxon>Heterobranchia</taxon>
        <taxon>Euthyneura</taxon>
        <taxon>Panpulmonata</taxon>
        <taxon>Sacoglossa</taxon>
        <taxon>Placobranchoidea</taxon>
        <taxon>Plakobranchidae</taxon>
        <taxon>Plakobranchus</taxon>
    </lineage>
</organism>
<evidence type="ECO:0000313" key="3">
    <source>
        <dbReference type="Proteomes" id="UP000735302"/>
    </source>
</evidence>
<evidence type="ECO:0000256" key="1">
    <source>
        <dbReference type="SAM" id="MobiDB-lite"/>
    </source>
</evidence>
<accession>A0AAV4DTF6</accession>
<keyword evidence="3" id="KW-1185">Reference proteome</keyword>
<dbReference type="AlphaFoldDB" id="A0AAV4DTF6"/>